<dbReference type="GO" id="GO:0003677">
    <property type="term" value="F:DNA binding"/>
    <property type="evidence" value="ECO:0007669"/>
    <property type="project" value="UniProtKB-KW"/>
</dbReference>
<evidence type="ECO:0000256" key="4">
    <source>
        <dbReference type="ARBA" id="ARBA00023015"/>
    </source>
</evidence>
<gene>
    <name evidence="7" type="primary">argR</name>
    <name evidence="10" type="ORF">B5E88_10415</name>
</gene>
<protein>
    <recommendedName>
        <fullName evidence="7">Arginine repressor</fullName>
    </recommendedName>
</protein>
<dbReference type="PRINTS" id="PR01467">
    <property type="entry name" value="ARGREPRESSOR"/>
</dbReference>
<dbReference type="SUPFAM" id="SSF55252">
    <property type="entry name" value="C-terminal domain of arginine repressor"/>
    <property type="match status" value="1"/>
</dbReference>
<dbReference type="GO" id="GO:0003700">
    <property type="term" value="F:DNA-binding transcription factor activity"/>
    <property type="evidence" value="ECO:0007669"/>
    <property type="project" value="UniProtKB-UniRule"/>
</dbReference>
<dbReference type="UniPathway" id="UPA00068"/>
<dbReference type="PANTHER" id="PTHR34471">
    <property type="entry name" value="ARGININE REPRESSOR"/>
    <property type="match status" value="1"/>
</dbReference>
<dbReference type="Gene3D" id="1.10.10.10">
    <property type="entry name" value="Winged helix-like DNA-binding domain superfamily/Winged helix DNA-binding domain"/>
    <property type="match status" value="1"/>
</dbReference>
<dbReference type="GO" id="GO:1900079">
    <property type="term" value="P:regulation of arginine biosynthetic process"/>
    <property type="evidence" value="ECO:0007669"/>
    <property type="project" value="UniProtKB-UniRule"/>
</dbReference>
<dbReference type="Proteomes" id="UP000196074">
    <property type="component" value="Unassembled WGS sequence"/>
</dbReference>
<dbReference type="Pfam" id="PF01316">
    <property type="entry name" value="Arg_repressor"/>
    <property type="match status" value="1"/>
</dbReference>
<evidence type="ECO:0000259" key="9">
    <source>
        <dbReference type="Pfam" id="PF02863"/>
    </source>
</evidence>
<organism evidence="10 11">
    <name type="scientific">Enterococcus cecorum</name>
    <dbReference type="NCBI Taxonomy" id="44008"/>
    <lineage>
        <taxon>Bacteria</taxon>
        <taxon>Bacillati</taxon>
        <taxon>Bacillota</taxon>
        <taxon>Bacilli</taxon>
        <taxon>Lactobacillales</taxon>
        <taxon>Enterococcaceae</taxon>
        <taxon>Enterococcus</taxon>
    </lineage>
</organism>
<keyword evidence="4 7" id="KW-0805">Transcription regulation</keyword>
<feature type="domain" description="Arginine repressor C-terminal" evidence="9">
    <location>
        <begin position="84"/>
        <end position="149"/>
    </location>
</feature>
<dbReference type="GO" id="GO:0034618">
    <property type="term" value="F:arginine binding"/>
    <property type="evidence" value="ECO:0007669"/>
    <property type="project" value="InterPro"/>
</dbReference>
<dbReference type="InterPro" id="IPR036251">
    <property type="entry name" value="Arg_repress_C_sf"/>
</dbReference>
<keyword evidence="6 7" id="KW-0804">Transcription</keyword>
<comment type="subcellular location">
    <subcellularLocation>
        <location evidence="1 7">Cytoplasm</location>
    </subcellularLocation>
</comment>
<dbReference type="HAMAP" id="MF_00173">
    <property type="entry name" value="Arg_repressor"/>
    <property type="match status" value="1"/>
</dbReference>
<dbReference type="GO" id="GO:0006526">
    <property type="term" value="P:L-arginine biosynthetic process"/>
    <property type="evidence" value="ECO:0007669"/>
    <property type="project" value="UniProtKB-UniPathway"/>
</dbReference>
<dbReference type="GO" id="GO:0051259">
    <property type="term" value="P:protein complex oligomerization"/>
    <property type="evidence" value="ECO:0007669"/>
    <property type="project" value="InterPro"/>
</dbReference>
<evidence type="ECO:0000259" key="8">
    <source>
        <dbReference type="Pfam" id="PF01316"/>
    </source>
</evidence>
<evidence type="ECO:0000256" key="5">
    <source>
        <dbReference type="ARBA" id="ARBA00023125"/>
    </source>
</evidence>
<name>A0A1Y4QWB7_9ENTE</name>
<dbReference type="EMBL" id="NFLC01000025">
    <property type="protein sequence ID" value="OUQ09171.1"/>
    <property type="molecule type" value="Genomic_DNA"/>
</dbReference>
<dbReference type="Gene3D" id="3.30.1360.40">
    <property type="match status" value="1"/>
</dbReference>
<evidence type="ECO:0000256" key="3">
    <source>
        <dbReference type="ARBA" id="ARBA00022490"/>
    </source>
</evidence>
<dbReference type="SUPFAM" id="SSF46785">
    <property type="entry name" value="Winged helix' DNA-binding domain"/>
    <property type="match status" value="1"/>
</dbReference>
<dbReference type="InterPro" id="IPR020900">
    <property type="entry name" value="Arg_repress_DNA-bd"/>
</dbReference>
<dbReference type="GO" id="GO:0005737">
    <property type="term" value="C:cytoplasm"/>
    <property type="evidence" value="ECO:0007669"/>
    <property type="project" value="UniProtKB-SubCell"/>
</dbReference>
<dbReference type="InterPro" id="IPR036388">
    <property type="entry name" value="WH-like_DNA-bd_sf"/>
</dbReference>
<keyword evidence="7" id="KW-0678">Repressor</keyword>
<evidence type="ECO:0000256" key="1">
    <source>
        <dbReference type="ARBA" id="ARBA00004496"/>
    </source>
</evidence>
<sequence>MKKEQRHQLIVEILEQEMIHTQEELLQQLKLRGITATQATISRDLNDLKVIKATMENGEKQLKLFTVDEMKTQEDNLHLHQLVEEMVTKVDRVQFMTIIHTQPDSAQMVSALVDDMDIPEKVASLAGFDTVVIISRSEAEAQKIEAMFKEYMV</sequence>
<dbReference type="Pfam" id="PF02863">
    <property type="entry name" value="Arg_repressor_C"/>
    <property type="match status" value="1"/>
</dbReference>
<dbReference type="InterPro" id="IPR036390">
    <property type="entry name" value="WH_DNA-bd_sf"/>
</dbReference>
<keyword evidence="7" id="KW-0028">Amino-acid biosynthesis</keyword>
<keyword evidence="3 7" id="KW-0963">Cytoplasm</keyword>
<keyword evidence="5 7" id="KW-0238">DNA-binding</keyword>
<accession>A0A1Y4QWB7</accession>
<comment type="similarity">
    <text evidence="2 7">Belongs to the ArgR family.</text>
</comment>
<evidence type="ECO:0000313" key="11">
    <source>
        <dbReference type="Proteomes" id="UP000196074"/>
    </source>
</evidence>
<dbReference type="InterPro" id="IPR001669">
    <property type="entry name" value="Arg_repress"/>
</dbReference>
<feature type="domain" description="Arginine repressor DNA-binding" evidence="8">
    <location>
        <begin position="1"/>
        <end position="66"/>
    </location>
</feature>
<evidence type="ECO:0000313" key="10">
    <source>
        <dbReference type="EMBL" id="OUQ09171.1"/>
    </source>
</evidence>
<comment type="pathway">
    <text evidence="7">Amino-acid biosynthesis; L-arginine biosynthesis [regulation].</text>
</comment>
<dbReference type="AlphaFoldDB" id="A0A1Y4QWB7"/>
<keyword evidence="7" id="KW-0055">Arginine biosynthesis</keyword>
<comment type="caution">
    <text evidence="10">The sequence shown here is derived from an EMBL/GenBank/DDBJ whole genome shotgun (WGS) entry which is preliminary data.</text>
</comment>
<dbReference type="InterPro" id="IPR020899">
    <property type="entry name" value="Arg_repress_C"/>
</dbReference>
<evidence type="ECO:0000256" key="7">
    <source>
        <dbReference type="HAMAP-Rule" id="MF_00173"/>
    </source>
</evidence>
<evidence type="ECO:0000256" key="6">
    <source>
        <dbReference type="ARBA" id="ARBA00023163"/>
    </source>
</evidence>
<dbReference type="RefSeq" id="WP_047242393.1">
    <property type="nucleotide sequence ID" value="NZ_CP010060.1"/>
</dbReference>
<proteinExistence type="inferred from homology"/>
<evidence type="ECO:0000256" key="2">
    <source>
        <dbReference type="ARBA" id="ARBA00008316"/>
    </source>
</evidence>
<reference evidence="11" key="1">
    <citation type="submission" date="2017-04" db="EMBL/GenBank/DDBJ databases">
        <title>Function of individual gut microbiota members based on whole genome sequencing of pure cultures obtained from chicken caecum.</title>
        <authorList>
            <person name="Medvecky M."/>
            <person name="Cejkova D."/>
            <person name="Polansky O."/>
            <person name="Karasova D."/>
            <person name="Kubasova T."/>
            <person name="Cizek A."/>
            <person name="Rychlik I."/>
        </authorList>
    </citation>
    <scope>NUCLEOTIDE SEQUENCE [LARGE SCALE GENOMIC DNA]</scope>
    <source>
        <strain evidence="11">An144</strain>
    </source>
</reference>
<comment type="function">
    <text evidence="7">Regulates arginine biosynthesis genes.</text>
</comment>
<dbReference type="PANTHER" id="PTHR34471:SF1">
    <property type="entry name" value="ARGININE REPRESSOR"/>
    <property type="match status" value="1"/>
</dbReference>